<dbReference type="Gene3D" id="3.40.50.300">
    <property type="entry name" value="P-loop containing nucleotide triphosphate hydrolases"/>
    <property type="match status" value="1"/>
</dbReference>
<evidence type="ECO:0000256" key="2">
    <source>
        <dbReference type="ARBA" id="ARBA00022840"/>
    </source>
</evidence>
<organism evidence="4 5">
    <name type="scientific">Halobaculum marinum</name>
    <dbReference type="NCBI Taxonomy" id="3031996"/>
    <lineage>
        <taxon>Archaea</taxon>
        <taxon>Methanobacteriati</taxon>
        <taxon>Methanobacteriota</taxon>
        <taxon>Stenosarchaea group</taxon>
        <taxon>Halobacteria</taxon>
        <taxon>Halobacteriales</taxon>
        <taxon>Haloferacaceae</taxon>
        <taxon>Halobaculum</taxon>
    </lineage>
</organism>
<comment type="caution">
    <text evidence="4">The sequence shown here is derived from an EMBL/GenBank/DDBJ whole genome shotgun (WGS) entry which is preliminary data.</text>
</comment>
<dbReference type="InterPro" id="IPR027417">
    <property type="entry name" value="P-loop_NTPase"/>
</dbReference>
<dbReference type="InterPro" id="IPR025669">
    <property type="entry name" value="AAA_dom"/>
</dbReference>
<dbReference type="PANTHER" id="PTHR43384">
    <property type="entry name" value="SEPTUM SITE-DETERMINING PROTEIN MIND HOMOLOG, CHLOROPLASTIC-RELATED"/>
    <property type="match status" value="1"/>
</dbReference>
<proteinExistence type="predicted"/>
<keyword evidence="1" id="KW-0547">Nucleotide-binding</keyword>
<dbReference type="PANTHER" id="PTHR43384:SF6">
    <property type="entry name" value="SEPTUM SITE-DETERMINING PROTEIN MIND HOMOLOG, CHLOROPLASTIC"/>
    <property type="match status" value="1"/>
</dbReference>
<keyword evidence="2" id="KW-0067">ATP-binding</keyword>
<evidence type="ECO:0000259" key="3">
    <source>
        <dbReference type="Pfam" id="PF13614"/>
    </source>
</evidence>
<accession>A0ABD5WV98</accession>
<gene>
    <name evidence="4" type="ORF">ACFQKD_09275</name>
</gene>
<sequence length="258" mass="26458">MSEITSIAFVGAVGGAGTTRTAVECAAALARGGRDVAVLDAAYATQGLSEHVDGRIDPDVTSLCLDPDRPLTDGLYDLDLDAATEGRVALAPARAPFERVARAKAVDPARELEHRVAEAGEQFDHVIVDTPPIAANQAVAAVHAVDRVALVRPDTPHGADGVRRQLDALRDVEAPDGNPVVVAVGEREGAGEAPDVTVPRGPPSVAAAPACLGRDEVAAGTVAAAESLFGVDLGVEFETTGVVDRISAGVERVRGDDD</sequence>
<dbReference type="RefSeq" id="WP_276238021.1">
    <property type="nucleotide sequence ID" value="NZ_CP119989.1"/>
</dbReference>
<evidence type="ECO:0000313" key="4">
    <source>
        <dbReference type="EMBL" id="MFC7097494.1"/>
    </source>
</evidence>
<evidence type="ECO:0000313" key="5">
    <source>
        <dbReference type="Proteomes" id="UP001596388"/>
    </source>
</evidence>
<dbReference type="Pfam" id="PF13614">
    <property type="entry name" value="AAA_31"/>
    <property type="match status" value="1"/>
</dbReference>
<dbReference type="EMBL" id="JBHTAG010000003">
    <property type="protein sequence ID" value="MFC7097494.1"/>
    <property type="molecule type" value="Genomic_DNA"/>
</dbReference>
<dbReference type="GeneID" id="79268594"/>
<feature type="domain" description="AAA" evidence="3">
    <location>
        <begin position="6"/>
        <end position="172"/>
    </location>
</feature>
<protein>
    <submittedName>
        <fullName evidence="4">AAA family ATPase</fullName>
    </submittedName>
</protein>
<dbReference type="AlphaFoldDB" id="A0ABD5WV98"/>
<dbReference type="InterPro" id="IPR050625">
    <property type="entry name" value="ParA/MinD_ATPase"/>
</dbReference>
<name>A0ABD5WV98_9EURY</name>
<keyword evidence="5" id="KW-1185">Reference proteome</keyword>
<dbReference type="SUPFAM" id="SSF52540">
    <property type="entry name" value="P-loop containing nucleoside triphosphate hydrolases"/>
    <property type="match status" value="1"/>
</dbReference>
<dbReference type="GO" id="GO:0005524">
    <property type="term" value="F:ATP binding"/>
    <property type="evidence" value="ECO:0007669"/>
    <property type="project" value="UniProtKB-KW"/>
</dbReference>
<dbReference type="Proteomes" id="UP001596388">
    <property type="component" value="Unassembled WGS sequence"/>
</dbReference>
<reference evidence="4 5" key="1">
    <citation type="journal article" date="2019" name="Int. J. Syst. Evol. Microbiol.">
        <title>The Global Catalogue of Microorganisms (GCM) 10K type strain sequencing project: providing services to taxonomists for standard genome sequencing and annotation.</title>
        <authorList>
            <consortium name="The Broad Institute Genomics Platform"/>
            <consortium name="The Broad Institute Genome Sequencing Center for Infectious Disease"/>
            <person name="Wu L."/>
            <person name="Ma J."/>
        </authorList>
    </citation>
    <scope>NUCLEOTIDE SEQUENCE [LARGE SCALE GENOMIC DNA]</scope>
    <source>
        <strain evidence="4 5">DT55</strain>
    </source>
</reference>
<evidence type="ECO:0000256" key="1">
    <source>
        <dbReference type="ARBA" id="ARBA00022741"/>
    </source>
</evidence>